<dbReference type="Proteomes" id="UP001605036">
    <property type="component" value="Unassembled WGS sequence"/>
</dbReference>
<evidence type="ECO:0000256" key="2">
    <source>
        <dbReference type="PIRNR" id="PIRNR036893"/>
    </source>
</evidence>
<comment type="similarity">
    <text evidence="1 2">Belongs to the calycin superfamily. Lipocalin family.</text>
</comment>
<proteinExistence type="inferred from homology"/>
<dbReference type="InterPro" id="IPR002446">
    <property type="entry name" value="Lipocalin_bac"/>
</dbReference>
<protein>
    <recommendedName>
        <fullName evidence="3">Lipocalin/cytosolic fatty-acid binding domain-containing protein</fullName>
    </recommendedName>
</protein>
<evidence type="ECO:0000256" key="1">
    <source>
        <dbReference type="ARBA" id="ARBA00006889"/>
    </source>
</evidence>
<dbReference type="Pfam" id="PF08212">
    <property type="entry name" value="Lipocalin_2"/>
    <property type="match status" value="1"/>
</dbReference>
<dbReference type="PROSITE" id="PS00213">
    <property type="entry name" value="LIPOCALIN"/>
    <property type="match status" value="1"/>
</dbReference>
<dbReference type="InterPro" id="IPR012674">
    <property type="entry name" value="Calycin"/>
</dbReference>
<dbReference type="AlphaFoldDB" id="A0ABD1XJP9"/>
<sequence>METVKNVDLERYAGRWYEIACIQSRFQPKNGTNTRATYTLNPDQTIHVLNETWVDGKRSYIEGKAWKADSTSEDVKLKVRFWVPPFLPLIPVIGDYWVLALDFDNYQYALVGQPSKKYLWVLSRTPEMSDEAYQSLLDVATKQGYDVSNLVKTPQPEGVDTESTPENATDKKGFWWLKAVLGK</sequence>
<dbReference type="Gene3D" id="2.40.128.20">
    <property type="match status" value="1"/>
</dbReference>
<accession>A0ABD1XJP9</accession>
<evidence type="ECO:0000313" key="4">
    <source>
        <dbReference type="EMBL" id="KAL2609162.1"/>
    </source>
</evidence>
<dbReference type="PRINTS" id="PR01171">
    <property type="entry name" value="BCTLIPOCALIN"/>
</dbReference>
<dbReference type="InterPro" id="IPR022272">
    <property type="entry name" value="Lipocalin_CS"/>
</dbReference>
<dbReference type="CDD" id="cd19438">
    <property type="entry name" value="lipocalin_Blc-like"/>
    <property type="match status" value="1"/>
</dbReference>
<reference evidence="4 5" key="1">
    <citation type="submission" date="2024-09" db="EMBL/GenBank/DDBJ databases">
        <title>Chromosome-scale assembly of Riccia fluitans.</title>
        <authorList>
            <person name="Paukszto L."/>
            <person name="Sawicki J."/>
            <person name="Karawczyk K."/>
            <person name="Piernik-Szablinska J."/>
            <person name="Szczecinska M."/>
            <person name="Mazdziarz M."/>
        </authorList>
    </citation>
    <scope>NUCLEOTIDE SEQUENCE [LARGE SCALE GENOMIC DNA]</scope>
    <source>
        <strain evidence="4">Rf_01</strain>
        <tissue evidence="4">Aerial parts of the thallus</tissue>
    </source>
</reference>
<evidence type="ECO:0000259" key="3">
    <source>
        <dbReference type="Pfam" id="PF08212"/>
    </source>
</evidence>
<dbReference type="PANTHER" id="PTHR10612:SF34">
    <property type="entry name" value="APOLIPOPROTEIN D"/>
    <property type="match status" value="1"/>
</dbReference>
<dbReference type="PANTHER" id="PTHR10612">
    <property type="entry name" value="APOLIPOPROTEIN D"/>
    <property type="match status" value="1"/>
</dbReference>
<keyword evidence="5" id="KW-1185">Reference proteome</keyword>
<dbReference type="InterPro" id="IPR022271">
    <property type="entry name" value="Lipocalin_ApoD"/>
</dbReference>
<dbReference type="InterPro" id="IPR047202">
    <property type="entry name" value="Lipocalin_Blc-like_dom"/>
</dbReference>
<dbReference type="EMBL" id="JBHFFA010000008">
    <property type="protein sequence ID" value="KAL2609162.1"/>
    <property type="molecule type" value="Genomic_DNA"/>
</dbReference>
<organism evidence="4 5">
    <name type="scientific">Riccia fluitans</name>
    <dbReference type="NCBI Taxonomy" id="41844"/>
    <lineage>
        <taxon>Eukaryota</taxon>
        <taxon>Viridiplantae</taxon>
        <taxon>Streptophyta</taxon>
        <taxon>Embryophyta</taxon>
        <taxon>Marchantiophyta</taxon>
        <taxon>Marchantiopsida</taxon>
        <taxon>Marchantiidae</taxon>
        <taxon>Marchantiales</taxon>
        <taxon>Ricciaceae</taxon>
        <taxon>Riccia</taxon>
    </lineage>
</organism>
<comment type="caution">
    <text evidence="4">The sequence shown here is derived from an EMBL/GenBank/DDBJ whole genome shotgun (WGS) entry which is preliminary data.</text>
</comment>
<dbReference type="SUPFAM" id="SSF50814">
    <property type="entry name" value="Lipocalins"/>
    <property type="match status" value="1"/>
</dbReference>
<dbReference type="GO" id="GO:0006950">
    <property type="term" value="P:response to stress"/>
    <property type="evidence" value="ECO:0007669"/>
    <property type="project" value="UniProtKB-ARBA"/>
</dbReference>
<dbReference type="InterPro" id="IPR000566">
    <property type="entry name" value="Lipocln_cytosolic_FA-bd_dom"/>
</dbReference>
<name>A0ABD1XJP9_9MARC</name>
<feature type="domain" description="Lipocalin/cytosolic fatty-acid binding" evidence="3">
    <location>
        <begin position="7"/>
        <end position="155"/>
    </location>
</feature>
<evidence type="ECO:0000313" key="5">
    <source>
        <dbReference type="Proteomes" id="UP001605036"/>
    </source>
</evidence>
<dbReference type="PIRSF" id="PIRSF036893">
    <property type="entry name" value="Lipocalin_ApoD"/>
    <property type="match status" value="1"/>
</dbReference>
<gene>
    <name evidence="4" type="ORF">R1flu_027735</name>
</gene>